<dbReference type="OrthoDB" id="681126at2759"/>
<keyword evidence="3" id="KW-0677">Repeat</keyword>
<evidence type="ECO:0000256" key="3">
    <source>
        <dbReference type="ARBA" id="ARBA00022737"/>
    </source>
</evidence>
<comment type="subcellular location">
    <subcellularLocation>
        <location evidence="1">Membrane</location>
        <topology evidence="1">Multi-pass membrane protein</topology>
    </subcellularLocation>
</comment>
<evidence type="ECO:0000256" key="1">
    <source>
        <dbReference type="ARBA" id="ARBA00004141"/>
    </source>
</evidence>
<feature type="transmembrane region" description="Helical" evidence="7">
    <location>
        <begin position="103"/>
        <end position="122"/>
    </location>
</feature>
<feature type="transmembrane region" description="Helical" evidence="7">
    <location>
        <begin position="159"/>
        <end position="183"/>
    </location>
</feature>
<feature type="transmembrane region" description="Helical" evidence="7">
    <location>
        <begin position="134"/>
        <end position="153"/>
    </location>
</feature>
<proteinExistence type="predicted"/>
<evidence type="ECO:0000313" key="10">
    <source>
        <dbReference type="Proteomes" id="UP000235145"/>
    </source>
</evidence>
<reference evidence="9 10" key="1">
    <citation type="journal article" date="2017" name="Nat. Commun.">
        <title>Genome assembly with in vitro proximity ligation data and whole-genome triplication in lettuce.</title>
        <authorList>
            <person name="Reyes-Chin-Wo S."/>
            <person name="Wang Z."/>
            <person name="Yang X."/>
            <person name="Kozik A."/>
            <person name="Arikit S."/>
            <person name="Song C."/>
            <person name="Xia L."/>
            <person name="Froenicke L."/>
            <person name="Lavelle D.O."/>
            <person name="Truco M.J."/>
            <person name="Xia R."/>
            <person name="Zhu S."/>
            <person name="Xu C."/>
            <person name="Xu H."/>
            <person name="Xu X."/>
            <person name="Cox K."/>
            <person name="Korf I."/>
            <person name="Meyers B.C."/>
            <person name="Michelmore R.W."/>
        </authorList>
    </citation>
    <scope>NUCLEOTIDE SEQUENCE [LARGE SCALE GENOMIC DNA]</scope>
    <source>
        <strain evidence="10">cv. Salinas</strain>
        <tissue evidence="9">Seedlings</tissue>
    </source>
</reference>
<gene>
    <name evidence="9" type="ORF">LSAT_V11C100033390</name>
</gene>
<sequence length="191" mass="21617">MSQNLSLPETKLENPNSPHRDWLDKFIEYKLRGSSIEIRNTLLVVVILITTATYQTSLSPPGGLWGDTGNSTLPQLADDGTPTIKHHYAGEAIMGTHRNQAPYAVFVITNSLGFYMSVYMIYMLTVDFPLMRELQISMIVLIVNHANCIFAIVPSDYKMLRITCVVIFGIFGILILLLGFRFLGRRSKWFK</sequence>
<dbReference type="EMBL" id="NBSK02000001">
    <property type="protein sequence ID" value="KAJ0224698.1"/>
    <property type="molecule type" value="Genomic_DNA"/>
</dbReference>
<accession>A0A9R1WIN6</accession>
<dbReference type="Gramene" id="rna-gnl|WGS:NBSK|LSAT_1X84360_mrna">
    <property type="protein sequence ID" value="cds-PLY78553.1"/>
    <property type="gene ID" value="gene-LSAT_1X84360"/>
</dbReference>
<organism evidence="9 10">
    <name type="scientific">Lactuca sativa</name>
    <name type="common">Garden lettuce</name>
    <dbReference type="NCBI Taxonomy" id="4236"/>
    <lineage>
        <taxon>Eukaryota</taxon>
        <taxon>Viridiplantae</taxon>
        <taxon>Streptophyta</taxon>
        <taxon>Embryophyta</taxon>
        <taxon>Tracheophyta</taxon>
        <taxon>Spermatophyta</taxon>
        <taxon>Magnoliopsida</taxon>
        <taxon>eudicotyledons</taxon>
        <taxon>Gunneridae</taxon>
        <taxon>Pentapetalae</taxon>
        <taxon>asterids</taxon>
        <taxon>campanulids</taxon>
        <taxon>Asterales</taxon>
        <taxon>Asteraceae</taxon>
        <taxon>Cichorioideae</taxon>
        <taxon>Cichorieae</taxon>
        <taxon>Lactucinae</taxon>
        <taxon>Lactuca</taxon>
    </lineage>
</organism>
<dbReference type="GO" id="GO:0016020">
    <property type="term" value="C:membrane"/>
    <property type="evidence" value="ECO:0007669"/>
    <property type="project" value="UniProtKB-SubCell"/>
</dbReference>
<evidence type="ECO:0000256" key="4">
    <source>
        <dbReference type="ARBA" id="ARBA00022989"/>
    </source>
</evidence>
<evidence type="ECO:0000256" key="5">
    <source>
        <dbReference type="ARBA" id="ARBA00023043"/>
    </source>
</evidence>
<keyword evidence="4 7" id="KW-1133">Transmembrane helix</keyword>
<keyword evidence="5" id="KW-0040">ANK repeat</keyword>
<dbReference type="PANTHER" id="PTHR24186:SF56">
    <property type="entry name" value="PGG DOMAIN-CONTAINING PROTEIN"/>
    <property type="match status" value="1"/>
</dbReference>
<evidence type="ECO:0000256" key="6">
    <source>
        <dbReference type="ARBA" id="ARBA00023136"/>
    </source>
</evidence>
<keyword evidence="2 7" id="KW-0812">Transmembrane</keyword>
<dbReference type="Proteomes" id="UP000235145">
    <property type="component" value="Unassembled WGS sequence"/>
</dbReference>
<feature type="domain" description="PGG" evidence="8">
    <location>
        <begin position="37"/>
        <end position="148"/>
    </location>
</feature>
<dbReference type="Pfam" id="PF13962">
    <property type="entry name" value="PGG"/>
    <property type="match status" value="1"/>
</dbReference>
<name>A0A9R1WIN6_LACSA</name>
<dbReference type="InterPro" id="IPR026961">
    <property type="entry name" value="PGG_dom"/>
</dbReference>
<protein>
    <recommendedName>
        <fullName evidence="8">PGG domain-containing protein</fullName>
    </recommendedName>
</protein>
<dbReference type="PANTHER" id="PTHR24186">
    <property type="entry name" value="PROTEIN PHOSPHATASE 1 REGULATORY SUBUNIT"/>
    <property type="match status" value="1"/>
</dbReference>
<evidence type="ECO:0000259" key="8">
    <source>
        <dbReference type="Pfam" id="PF13962"/>
    </source>
</evidence>
<keyword evidence="10" id="KW-1185">Reference proteome</keyword>
<evidence type="ECO:0000256" key="2">
    <source>
        <dbReference type="ARBA" id="ARBA00022692"/>
    </source>
</evidence>
<dbReference type="AlphaFoldDB" id="A0A9R1WIN6"/>
<evidence type="ECO:0000256" key="7">
    <source>
        <dbReference type="SAM" id="Phobius"/>
    </source>
</evidence>
<evidence type="ECO:0000313" key="9">
    <source>
        <dbReference type="EMBL" id="KAJ0224698.1"/>
    </source>
</evidence>
<keyword evidence="6 7" id="KW-0472">Membrane</keyword>
<comment type="caution">
    <text evidence="9">The sequence shown here is derived from an EMBL/GenBank/DDBJ whole genome shotgun (WGS) entry which is preliminary data.</text>
</comment>